<proteinExistence type="predicted"/>
<keyword evidence="1" id="KW-0472">Membrane</keyword>
<dbReference type="AlphaFoldDB" id="A0A6J4H4D3"/>
<name>A0A6J4H4D3_9BACT</name>
<dbReference type="EMBL" id="CADCTA010000007">
    <property type="protein sequence ID" value="CAA9212784.1"/>
    <property type="molecule type" value="Genomic_DNA"/>
</dbReference>
<organism evidence="2">
    <name type="scientific">uncultured Chthoniobacterales bacterium</name>
    <dbReference type="NCBI Taxonomy" id="1836801"/>
    <lineage>
        <taxon>Bacteria</taxon>
        <taxon>Pseudomonadati</taxon>
        <taxon>Verrucomicrobiota</taxon>
        <taxon>Spartobacteria</taxon>
        <taxon>Chthoniobacterales</taxon>
        <taxon>environmental samples</taxon>
    </lineage>
</organism>
<sequence length="246" mass="26780">MDAPPTQTSPYPPVRSAATGTGCCCGMGCLTIFAVIAVAVALVFGGLWWMYAKSVDALTSDAPIAVTMEAPSDEQVAAATQKVEQLRTAALTQQVMTMEFTAPELNALIARHPSFSEFRGKARVAIANSELTLDLSVPLRDIPLPRVRSRWFNGSVRLALAYDENDFALGIRSLSANGQDLDMSFFQTMADEINTRFNEGFDNRQRENVQTNEFWENVRSMEVRGDKLIITTKGAEPAAPPATASP</sequence>
<evidence type="ECO:0000313" key="2">
    <source>
        <dbReference type="EMBL" id="CAA9212784.1"/>
    </source>
</evidence>
<keyword evidence="1" id="KW-0812">Transmembrane</keyword>
<evidence type="ECO:0000256" key="1">
    <source>
        <dbReference type="SAM" id="Phobius"/>
    </source>
</evidence>
<reference evidence="2" key="1">
    <citation type="submission" date="2020-02" db="EMBL/GenBank/DDBJ databases">
        <authorList>
            <person name="Meier V. D."/>
        </authorList>
    </citation>
    <scope>NUCLEOTIDE SEQUENCE</scope>
    <source>
        <strain evidence="2">AVDCRST_MAG42</strain>
    </source>
</reference>
<protein>
    <submittedName>
        <fullName evidence="2">Uncharacterized protein</fullName>
    </submittedName>
</protein>
<accession>A0A6J4H4D3</accession>
<gene>
    <name evidence="2" type="ORF">AVDCRST_MAG42-48</name>
</gene>
<keyword evidence="1" id="KW-1133">Transmembrane helix</keyword>
<feature type="transmembrane region" description="Helical" evidence="1">
    <location>
        <begin position="25"/>
        <end position="51"/>
    </location>
</feature>